<dbReference type="InterPro" id="IPR009297">
    <property type="entry name" value="DUF952"/>
</dbReference>
<dbReference type="PANTHER" id="PTHR34129:SF1">
    <property type="entry name" value="DUF952 DOMAIN-CONTAINING PROTEIN"/>
    <property type="match status" value="1"/>
</dbReference>
<reference evidence="1 2" key="1">
    <citation type="journal article" date="2018" name="Mol. Biol. Evol.">
        <title>Broad Genomic Sampling Reveals a Smut Pathogenic Ancestry of the Fungal Clade Ustilaginomycotina.</title>
        <authorList>
            <person name="Kijpornyongpan T."/>
            <person name="Mondo S.J."/>
            <person name="Barry K."/>
            <person name="Sandor L."/>
            <person name="Lee J."/>
            <person name="Lipzen A."/>
            <person name="Pangilinan J."/>
            <person name="LaButti K."/>
            <person name="Hainaut M."/>
            <person name="Henrissat B."/>
            <person name="Grigoriev I.V."/>
            <person name="Spatafora J.W."/>
            <person name="Aime M.C."/>
        </authorList>
    </citation>
    <scope>NUCLEOTIDE SEQUENCE [LARGE SCALE GENOMIC DNA]</scope>
    <source>
        <strain evidence="1 2">MCA 4198</strain>
    </source>
</reference>
<dbReference type="Gene3D" id="3.20.170.20">
    <property type="entry name" value="Protein of unknown function DUF952"/>
    <property type="match status" value="1"/>
</dbReference>
<dbReference type="RefSeq" id="XP_025379166.1">
    <property type="nucleotide sequence ID" value="XM_025524860.1"/>
</dbReference>
<dbReference type="Pfam" id="PF06108">
    <property type="entry name" value="DUF952"/>
    <property type="match status" value="1"/>
</dbReference>
<organism evidence="1 2">
    <name type="scientific">Acaromyces ingoldii</name>
    <dbReference type="NCBI Taxonomy" id="215250"/>
    <lineage>
        <taxon>Eukaryota</taxon>
        <taxon>Fungi</taxon>
        <taxon>Dikarya</taxon>
        <taxon>Basidiomycota</taxon>
        <taxon>Ustilaginomycotina</taxon>
        <taxon>Exobasidiomycetes</taxon>
        <taxon>Exobasidiales</taxon>
        <taxon>Cryptobasidiaceae</taxon>
        <taxon>Acaromyces</taxon>
    </lineage>
</organism>
<keyword evidence="2" id="KW-1185">Reference proteome</keyword>
<name>A0A316YTI9_9BASI</name>
<evidence type="ECO:0000313" key="2">
    <source>
        <dbReference type="Proteomes" id="UP000245768"/>
    </source>
</evidence>
<dbReference type="PANTHER" id="PTHR34129">
    <property type="entry name" value="BLR1139 PROTEIN"/>
    <property type="match status" value="1"/>
</dbReference>
<dbReference type="Proteomes" id="UP000245768">
    <property type="component" value="Unassembled WGS sequence"/>
</dbReference>
<dbReference type="GeneID" id="37046776"/>
<dbReference type="OrthoDB" id="3335358at2759"/>
<dbReference type="InParanoid" id="A0A316YTI9"/>
<evidence type="ECO:0008006" key="3">
    <source>
        <dbReference type="Google" id="ProtNLM"/>
    </source>
</evidence>
<protein>
    <recommendedName>
        <fullName evidence="3">DUF952-domain-containing protein</fullName>
    </recommendedName>
</protein>
<sequence>MSDQEQCTVLYKILTPAERQSLPDGQWKGSELDLKDGFIHLSTSTQIPETLKLFFSAESGAGNELYIAALPRKFIDESVLRFEPAGSGCGHIYGTVDAGKDFVDIRKITRSGPQGTFELGNLTF</sequence>
<proteinExistence type="predicted"/>
<dbReference type="AlphaFoldDB" id="A0A316YTI9"/>
<accession>A0A316YTI9</accession>
<evidence type="ECO:0000313" key="1">
    <source>
        <dbReference type="EMBL" id="PWN91968.1"/>
    </source>
</evidence>
<dbReference type="EMBL" id="KZ819635">
    <property type="protein sequence ID" value="PWN91968.1"/>
    <property type="molecule type" value="Genomic_DNA"/>
</dbReference>
<gene>
    <name evidence="1" type="ORF">FA10DRAFT_300524</name>
</gene>
<dbReference type="SUPFAM" id="SSF56399">
    <property type="entry name" value="ADP-ribosylation"/>
    <property type="match status" value="1"/>
</dbReference>